<gene>
    <name evidence="1" type="ORF">Vadar_015189</name>
</gene>
<reference evidence="1 2" key="1">
    <citation type="journal article" date="2021" name="Hortic Res">
        <title>High-quality reference genome and annotation aids understanding of berry development for evergreen blueberry (Vaccinium darrowii).</title>
        <authorList>
            <person name="Yu J."/>
            <person name="Hulse-Kemp A.M."/>
            <person name="Babiker E."/>
            <person name="Staton M."/>
        </authorList>
    </citation>
    <scope>NUCLEOTIDE SEQUENCE [LARGE SCALE GENOMIC DNA]</scope>
    <source>
        <strain evidence="2">cv. NJ 8807/NJ 8810</strain>
        <tissue evidence="1">Young leaf</tissue>
    </source>
</reference>
<evidence type="ECO:0000313" key="2">
    <source>
        <dbReference type="Proteomes" id="UP000828048"/>
    </source>
</evidence>
<protein>
    <submittedName>
        <fullName evidence="1">Uncharacterized protein</fullName>
    </submittedName>
</protein>
<evidence type="ECO:0000313" key="1">
    <source>
        <dbReference type="EMBL" id="KAH7863242.1"/>
    </source>
</evidence>
<dbReference type="EMBL" id="CM037162">
    <property type="protein sequence ID" value="KAH7863242.1"/>
    <property type="molecule type" value="Genomic_DNA"/>
</dbReference>
<sequence length="112" mass="11999">MCQSHMHILICACARLIRRVLGDGVFVAGGGGGGGGGDEREAGSAAGRGGIENDLSKQLYLRMFPEISSASHVIEVKNRLEPVGVCPQSSIEWESMKSYYRRGLPIYSTKAV</sequence>
<keyword evidence="2" id="KW-1185">Reference proteome</keyword>
<organism evidence="1 2">
    <name type="scientific">Vaccinium darrowii</name>
    <dbReference type="NCBI Taxonomy" id="229202"/>
    <lineage>
        <taxon>Eukaryota</taxon>
        <taxon>Viridiplantae</taxon>
        <taxon>Streptophyta</taxon>
        <taxon>Embryophyta</taxon>
        <taxon>Tracheophyta</taxon>
        <taxon>Spermatophyta</taxon>
        <taxon>Magnoliopsida</taxon>
        <taxon>eudicotyledons</taxon>
        <taxon>Gunneridae</taxon>
        <taxon>Pentapetalae</taxon>
        <taxon>asterids</taxon>
        <taxon>Ericales</taxon>
        <taxon>Ericaceae</taxon>
        <taxon>Vaccinioideae</taxon>
        <taxon>Vaccinieae</taxon>
        <taxon>Vaccinium</taxon>
    </lineage>
</organism>
<proteinExistence type="predicted"/>
<dbReference type="Proteomes" id="UP000828048">
    <property type="component" value="Chromosome 12"/>
</dbReference>
<name>A0ACB7ZCB0_9ERIC</name>
<comment type="caution">
    <text evidence="1">The sequence shown here is derived from an EMBL/GenBank/DDBJ whole genome shotgun (WGS) entry which is preliminary data.</text>
</comment>
<accession>A0ACB7ZCB0</accession>